<evidence type="ECO:0000256" key="1">
    <source>
        <dbReference type="SAM" id="MobiDB-lite"/>
    </source>
</evidence>
<gene>
    <name evidence="2" type="ORF">OBRU01_20458</name>
</gene>
<name>A0A0L7KR35_OPEBR</name>
<dbReference type="EMBL" id="JTDY01007022">
    <property type="protein sequence ID" value="KOB65516.1"/>
    <property type="molecule type" value="Genomic_DNA"/>
</dbReference>
<evidence type="ECO:0000313" key="2">
    <source>
        <dbReference type="EMBL" id="KOB65516.1"/>
    </source>
</evidence>
<keyword evidence="3" id="KW-1185">Reference proteome</keyword>
<comment type="caution">
    <text evidence="2">The sequence shown here is derived from an EMBL/GenBank/DDBJ whole genome shotgun (WGS) entry which is preliminary data.</text>
</comment>
<reference evidence="2 3" key="1">
    <citation type="journal article" date="2015" name="Genome Biol. Evol.">
        <title>The genome of winter moth (Operophtera brumata) provides a genomic perspective on sexual dimorphism and phenology.</title>
        <authorList>
            <person name="Derks M.F."/>
            <person name="Smit S."/>
            <person name="Salis L."/>
            <person name="Schijlen E."/>
            <person name="Bossers A."/>
            <person name="Mateman C."/>
            <person name="Pijl A.S."/>
            <person name="de Ridder D."/>
            <person name="Groenen M.A."/>
            <person name="Visser M.E."/>
            <person name="Megens H.J."/>
        </authorList>
    </citation>
    <scope>NUCLEOTIDE SEQUENCE [LARGE SCALE GENOMIC DNA]</scope>
    <source>
        <strain evidence="2">WM2013NL</strain>
        <tissue evidence="2">Head and thorax</tissue>
    </source>
</reference>
<protein>
    <submittedName>
        <fullName evidence="2">Retrovirus-related Pol polyprotein from transposon TNT 1-94</fullName>
    </submittedName>
</protein>
<sequence length="119" mass="13720">MPNEESMANDENISKEINQKSRPQRVKTKPNRNGFMCTENSTDIGKLMLEQELQGPDKEHWEQAVKDDLQSFEENGAWEVLDAPSGGTIVKCKWVFKKKCDSDNNVQYRYFIITAITPH</sequence>
<organism evidence="2 3">
    <name type="scientific">Operophtera brumata</name>
    <name type="common">Winter moth</name>
    <name type="synonym">Phalaena brumata</name>
    <dbReference type="NCBI Taxonomy" id="104452"/>
    <lineage>
        <taxon>Eukaryota</taxon>
        <taxon>Metazoa</taxon>
        <taxon>Ecdysozoa</taxon>
        <taxon>Arthropoda</taxon>
        <taxon>Hexapoda</taxon>
        <taxon>Insecta</taxon>
        <taxon>Pterygota</taxon>
        <taxon>Neoptera</taxon>
        <taxon>Endopterygota</taxon>
        <taxon>Lepidoptera</taxon>
        <taxon>Glossata</taxon>
        <taxon>Ditrysia</taxon>
        <taxon>Geometroidea</taxon>
        <taxon>Geometridae</taxon>
        <taxon>Larentiinae</taxon>
        <taxon>Operophtera</taxon>
    </lineage>
</organism>
<evidence type="ECO:0000313" key="3">
    <source>
        <dbReference type="Proteomes" id="UP000037510"/>
    </source>
</evidence>
<feature type="region of interest" description="Disordered" evidence="1">
    <location>
        <begin position="1"/>
        <end position="37"/>
    </location>
</feature>
<dbReference type="Proteomes" id="UP000037510">
    <property type="component" value="Unassembled WGS sequence"/>
</dbReference>
<dbReference type="STRING" id="104452.A0A0L7KR35"/>
<accession>A0A0L7KR35</accession>
<proteinExistence type="predicted"/>
<dbReference type="AlphaFoldDB" id="A0A0L7KR35"/>